<evidence type="ECO:0000313" key="3">
    <source>
        <dbReference type="Proteomes" id="UP000314294"/>
    </source>
</evidence>
<feature type="region of interest" description="Disordered" evidence="1">
    <location>
        <begin position="174"/>
        <end position="197"/>
    </location>
</feature>
<reference evidence="2 3" key="1">
    <citation type="submission" date="2019-03" db="EMBL/GenBank/DDBJ databases">
        <title>First draft genome of Liparis tanakae, snailfish: a comprehensive survey of snailfish specific genes.</title>
        <authorList>
            <person name="Kim W."/>
            <person name="Song I."/>
            <person name="Jeong J.-H."/>
            <person name="Kim D."/>
            <person name="Kim S."/>
            <person name="Ryu S."/>
            <person name="Song J.Y."/>
            <person name="Lee S.K."/>
        </authorList>
    </citation>
    <scope>NUCLEOTIDE SEQUENCE [LARGE SCALE GENOMIC DNA]</scope>
    <source>
        <tissue evidence="2">Muscle</tissue>
    </source>
</reference>
<dbReference type="EMBL" id="SRLO01000111">
    <property type="protein sequence ID" value="TNN74699.1"/>
    <property type="molecule type" value="Genomic_DNA"/>
</dbReference>
<dbReference type="AlphaFoldDB" id="A0A4Z2I9D7"/>
<evidence type="ECO:0000256" key="1">
    <source>
        <dbReference type="SAM" id="MobiDB-lite"/>
    </source>
</evidence>
<sequence>MVEWWNRRAEMQQSKDQTNQLSGDGRCVQVFEEAGREGNSDENGRREKGTKPSSHKNHMVGEILRDKHVWLKQRAVAESDGVNYSMNRSICSKVTPNIPLLHFRPHVTTDHEGRNQPGAGGIYRLPAEDENGERVQIRAPFHESVSRVPSRKSKCRGRKDGRCLKRRRAFNPTLNMWESNKHGETPEASASQWTGSH</sequence>
<organism evidence="2 3">
    <name type="scientific">Liparis tanakae</name>
    <name type="common">Tanaka's snailfish</name>
    <dbReference type="NCBI Taxonomy" id="230148"/>
    <lineage>
        <taxon>Eukaryota</taxon>
        <taxon>Metazoa</taxon>
        <taxon>Chordata</taxon>
        <taxon>Craniata</taxon>
        <taxon>Vertebrata</taxon>
        <taxon>Euteleostomi</taxon>
        <taxon>Actinopterygii</taxon>
        <taxon>Neopterygii</taxon>
        <taxon>Teleostei</taxon>
        <taxon>Neoteleostei</taxon>
        <taxon>Acanthomorphata</taxon>
        <taxon>Eupercaria</taxon>
        <taxon>Perciformes</taxon>
        <taxon>Cottioidei</taxon>
        <taxon>Cottales</taxon>
        <taxon>Liparidae</taxon>
        <taxon>Liparis</taxon>
    </lineage>
</organism>
<name>A0A4Z2I9D7_9TELE</name>
<feature type="compositionally biased region" description="Polar residues" evidence="1">
    <location>
        <begin position="188"/>
        <end position="197"/>
    </location>
</feature>
<feature type="region of interest" description="Disordered" evidence="1">
    <location>
        <begin position="33"/>
        <end position="58"/>
    </location>
</feature>
<protein>
    <submittedName>
        <fullName evidence="2">Uncharacterized protein</fullName>
    </submittedName>
</protein>
<accession>A0A4Z2I9D7</accession>
<dbReference type="Proteomes" id="UP000314294">
    <property type="component" value="Unassembled WGS sequence"/>
</dbReference>
<evidence type="ECO:0000313" key="2">
    <source>
        <dbReference type="EMBL" id="TNN74699.1"/>
    </source>
</evidence>
<gene>
    <name evidence="2" type="ORF">EYF80_015017</name>
</gene>
<feature type="compositionally biased region" description="Basic and acidic residues" evidence="1">
    <location>
        <begin position="33"/>
        <end position="50"/>
    </location>
</feature>
<comment type="caution">
    <text evidence="2">The sequence shown here is derived from an EMBL/GenBank/DDBJ whole genome shotgun (WGS) entry which is preliminary data.</text>
</comment>
<keyword evidence="3" id="KW-1185">Reference proteome</keyword>
<proteinExistence type="predicted"/>